<reference evidence="1" key="1">
    <citation type="journal article" date="2023" name="Mol. Ecol. Resour.">
        <title>Chromosome-level genome assembly of a triploid poplar Populus alba 'Berolinensis'.</title>
        <authorList>
            <person name="Chen S."/>
            <person name="Yu Y."/>
            <person name="Wang X."/>
            <person name="Wang S."/>
            <person name="Zhang T."/>
            <person name="Zhou Y."/>
            <person name="He R."/>
            <person name="Meng N."/>
            <person name="Wang Y."/>
            <person name="Liu W."/>
            <person name="Liu Z."/>
            <person name="Liu J."/>
            <person name="Guo Q."/>
            <person name="Huang H."/>
            <person name="Sederoff R.R."/>
            <person name="Wang G."/>
            <person name="Qu G."/>
            <person name="Chen S."/>
        </authorList>
    </citation>
    <scope>NUCLEOTIDE SEQUENCE</scope>
    <source>
        <strain evidence="1">SC-2020</strain>
    </source>
</reference>
<sequence>MYMQQLRQQQSSIMVGSKKLLPKHVILKQAQVPL</sequence>
<protein>
    <submittedName>
        <fullName evidence="1">Uncharacterized protein</fullName>
    </submittedName>
</protein>
<evidence type="ECO:0000313" key="2">
    <source>
        <dbReference type="Proteomes" id="UP001164929"/>
    </source>
</evidence>
<gene>
    <name evidence="1" type="ORF">NC653_022103</name>
</gene>
<accession>A0AAD6VU80</accession>
<dbReference type="AlphaFoldDB" id="A0AAD6VU80"/>
<name>A0AAD6VU80_9ROSI</name>
<proteinExistence type="predicted"/>
<keyword evidence="2" id="KW-1185">Reference proteome</keyword>
<comment type="caution">
    <text evidence="1">The sequence shown here is derived from an EMBL/GenBank/DDBJ whole genome shotgun (WGS) entry which is preliminary data.</text>
</comment>
<evidence type="ECO:0000313" key="1">
    <source>
        <dbReference type="EMBL" id="KAJ6989416.1"/>
    </source>
</evidence>
<dbReference type="Proteomes" id="UP001164929">
    <property type="component" value="Chromosome 8"/>
</dbReference>
<dbReference type="EMBL" id="JAQIZT010000008">
    <property type="protein sequence ID" value="KAJ6989416.1"/>
    <property type="molecule type" value="Genomic_DNA"/>
</dbReference>
<organism evidence="1 2">
    <name type="scientific">Populus alba x Populus x berolinensis</name>
    <dbReference type="NCBI Taxonomy" id="444605"/>
    <lineage>
        <taxon>Eukaryota</taxon>
        <taxon>Viridiplantae</taxon>
        <taxon>Streptophyta</taxon>
        <taxon>Embryophyta</taxon>
        <taxon>Tracheophyta</taxon>
        <taxon>Spermatophyta</taxon>
        <taxon>Magnoliopsida</taxon>
        <taxon>eudicotyledons</taxon>
        <taxon>Gunneridae</taxon>
        <taxon>Pentapetalae</taxon>
        <taxon>rosids</taxon>
        <taxon>fabids</taxon>
        <taxon>Malpighiales</taxon>
        <taxon>Salicaceae</taxon>
        <taxon>Saliceae</taxon>
        <taxon>Populus</taxon>
    </lineage>
</organism>